<feature type="region of interest" description="Disordered" evidence="4">
    <location>
        <begin position="224"/>
        <end position="287"/>
    </location>
</feature>
<evidence type="ECO:0000256" key="3">
    <source>
        <dbReference type="ARBA" id="ARBA00022840"/>
    </source>
</evidence>
<dbReference type="InterPro" id="IPR051620">
    <property type="entry name" value="ORF904-like_C"/>
</dbReference>
<dbReference type="Pfam" id="PF09250">
    <property type="entry name" value="Prim-Pol"/>
    <property type="match status" value="1"/>
</dbReference>
<dbReference type="PANTHER" id="PTHR35372">
    <property type="entry name" value="ATP BINDING PROTEIN-RELATED"/>
    <property type="match status" value="1"/>
</dbReference>
<dbReference type="GO" id="GO:0016787">
    <property type="term" value="F:hydrolase activity"/>
    <property type="evidence" value="ECO:0007669"/>
    <property type="project" value="UniProtKB-KW"/>
</dbReference>
<evidence type="ECO:0000313" key="6">
    <source>
        <dbReference type="EMBL" id="GAQ91667.1"/>
    </source>
</evidence>
<feature type="compositionally biased region" description="Acidic residues" evidence="4">
    <location>
        <begin position="147"/>
        <end position="177"/>
    </location>
</feature>
<evidence type="ECO:0000256" key="2">
    <source>
        <dbReference type="ARBA" id="ARBA00022801"/>
    </source>
</evidence>
<feature type="region of interest" description="Disordered" evidence="4">
    <location>
        <begin position="105"/>
        <end position="193"/>
    </location>
</feature>
<dbReference type="EMBL" id="DF237779">
    <property type="protein sequence ID" value="GAQ91667.1"/>
    <property type="molecule type" value="Genomic_DNA"/>
</dbReference>
<dbReference type="Proteomes" id="UP000054558">
    <property type="component" value="Unassembled WGS sequence"/>
</dbReference>
<dbReference type="NCBIfam" id="TIGR01613">
    <property type="entry name" value="primase_Cterm"/>
    <property type="match status" value="1"/>
</dbReference>
<name>A0A1Y1ISN7_KLENI</name>
<dbReference type="SMART" id="SM00885">
    <property type="entry name" value="D5_N"/>
    <property type="match status" value="1"/>
</dbReference>
<dbReference type="Pfam" id="PF08706">
    <property type="entry name" value="D5_N"/>
    <property type="match status" value="1"/>
</dbReference>
<keyword evidence="2" id="KW-0378">Hydrolase</keyword>
<dbReference type="PROSITE" id="PS51206">
    <property type="entry name" value="SF3_HELICASE_1"/>
    <property type="match status" value="1"/>
</dbReference>
<evidence type="ECO:0000256" key="1">
    <source>
        <dbReference type="ARBA" id="ARBA00022741"/>
    </source>
</evidence>
<dbReference type="InterPro" id="IPR014015">
    <property type="entry name" value="Helicase_SF3_DNA-vir"/>
</dbReference>
<reference evidence="6 7" key="1">
    <citation type="journal article" date="2014" name="Nat. Commun.">
        <title>Klebsormidium flaccidum genome reveals primary factors for plant terrestrial adaptation.</title>
        <authorList>
            <person name="Hori K."/>
            <person name="Maruyama F."/>
            <person name="Fujisawa T."/>
            <person name="Togashi T."/>
            <person name="Yamamoto N."/>
            <person name="Seo M."/>
            <person name="Sato S."/>
            <person name="Yamada T."/>
            <person name="Mori H."/>
            <person name="Tajima N."/>
            <person name="Moriyama T."/>
            <person name="Ikeuchi M."/>
            <person name="Watanabe M."/>
            <person name="Wada H."/>
            <person name="Kobayashi K."/>
            <person name="Saito M."/>
            <person name="Masuda T."/>
            <person name="Sasaki-Sekimoto Y."/>
            <person name="Mashiguchi K."/>
            <person name="Awai K."/>
            <person name="Shimojima M."/>
            <person name="Masuda S."/>
            <person name="Iwai M."/>
            <person name="Nobusawa T."/>
            <person name="Narise T."/>
            <person name="Kondo S."/>
            <person name="Saito H."/>
            <person name="Sato R."/>
            <person name="Murakawa M."/>
            <person name="Ihara Y."/>
            <person name="Oshima-Yamada Y."/>
            <person name="Ohtaka K."/>
            <person name="Satoh M."/>
            <person name="Sonobe K."/>
            <person name="Ishii M."/>
            <person name="Ohtani R."/>
            <person name="Kanamori-Sato M."/>
            <person name="Honoki R."/>
            <person name="Miyazaki D."/>
            <person name="Mochizuki H."/>
            <person name="Umetsu J."/>
            <person name="Higashi K."/>
            <person name="Shibata D."/>
            <person name="Kamiya Y."/>
            <person name="Sato N."/>
            <person name="Nakamura Y."/>
            <person name="Tabata S."/>
            <person name="Ida S."/>
            <person name="Kurokawa K."/>
            <person name="Ohta H."/>
        </authorList>
    </citation>
    <scope>NUCLEOTIDE SEQUENCE [LARGE SCALE GENOMIC DNA]</scope>
    <source>
        <strain evidence="6 7">NIES-2285</strain>
    </source>
</reference>
<keyword evidence="1" id="KW-0547">Nucleotide-binding</keyword>
<dbReference type="PANTHER" id="PTHR35372:SF2">
    <property type="entry name" value="SF3 HELICASE DOMAIN-CONTAINING PROTEIN"/>
    <property type="match status" value="1"/>
</dbReference>
<proteinExistence type="predicted"/>
<evidence type="ECO:0000256" key="4">
    <source>
        <dbReference type="SAM" id="MobiDB-lite"/>
    </source>
</evidence>
<gene>
    <name evidence="6" type="ORF">KFL_008300010</name>
</gene>
<organism evidence="6 7">
    <name type="scientific">Klebsormidium nitens</name>
    <name type="common">Green alga</name>
    <name type="synonym">Ulothrix nitens</name>
    <dbReference type="NCBI Taxonomy" id="105231"/>
    <lineage>
        <taxon>Eukaryota</taxon>
        <taxon>Viridiplantae</taxon>
        <taxon>Streptophyta</taxon>
        <taxon>Klebsormidiophyceae</taxon>
        <taxon>Klebsormidiales</taxon>
        <taxon>Klebsormidiaceae</taxon>
        <taxon>Klebsormidium</taxon>
    </lineage>
</organism>
<dbReference type="GO" id="GO:0005524">
    <property type="term" value="F:ATP binding"/>
    <property type="evidence" value="ECO:0007669"/>
    <property type="project" value="UniProtKB-KW"/>
</dbReference>
<accession>A0A1Y1ISN7</accession>
<protein>
    <recommendedName>
        <fullName evidence="5">SF3 helicase domain-containing protein</fullName>
    </recommendedName>
</protein>
<keyword evidence="7" id="KW-1185">Reference proteome</keyword>
<dbReference type="InterPro" id="IPR014818">
    <property type="entry name" value="Phage/plasmid_primase_P4_C"/>
</dbReference>
<keyword evidence="3" id="KW-0067">ATP-binding</keyword>
<dbReference type="InterPro" id="IPR006500">
    <property type="entry name" value="Helicase_put_C_phage/plasmid"/>
</dbReference>
<dbReference type="SUPFAM" id="SSF56747">
    <property type="entry name" value="Prim-pol domain"/>
    <property type="match status" value="1"/>
</dbReference>
<sequence>MTAQPLHGLQSTEEFAEFQRNLRLPVALIGEPQHDAAERTSACLETNQLAIQEVENPSDRLAGCSSDDGTPIAELRRPAKKKKARKAHRVATGLAGATACSQLSVEAPSGKLQPPEQASMDEEASQALHSNGPEESLSTEANMFMEDAPELEEEEPDGEDIEGVEYDRQEETEDQETSQDRDMMDDSTQDPIDPLIAYAQMNAEMEEDGSEDELANRVIKRRLLEGGAGQAAPPRRKSYQLEASKESEPETPPETEGAKESEAVGREPTMDLSQPELGDPPFTEDQEDDDAMLEYFGDVCRIHIDRMDVEKPDEPSEVPSAPAAEVQDPCLDAARHLHSLGVPTMSVDLSVNSMGVKTPRGLPLRWVACRLDNCLKEYVKPRNNSLAMITGSASDVYAVDVDLKNNGAAAFQEMLEENGCLPSDTPTERTGSGGMHLLFSLKASLDAGLISGGSRNKLKWRGQGDRGTEGQRVGIDTRGDGGMLYCAPSSYAAADGIRMAYTWLEEIKPDRSNLRSMPQWLISFINGEGAAARESVGHDPFWTATPSTSTGEAEVAPEPAVLERIKACLAKHGDTTSRFDKMKRSAAGSMYVFRVDGERRCPYGADHSGSNNFAVLVRDRALLYHCSSGECSEVRPMRQIGKLTRFESMLGGETAPVAPDDLSVCRTLDKRFADYWAFQGDMGGSHIVDQMYASCGRLWFYGKWHFWNGQRFEVDGTGSYVRFVVMHQLSRVYQRVREELHEQLRGVGDDKERAAELLAMLKSLRNYNNVAAVNSTMEVMQGEMYAPDLFQRLNTDVHIINVRNGIWQLKTGALDVHRPQYLCTFMTDVDYRGLNFPSPVPMEFLRDIFNSNEVLIRWVLRVFAYAINGLTCEEMIVFLVGGGGNGKGVWKEMLKALLGAYFCAMSRDAVVKTPGQRPPSKGAPTAYVFALKDKRIAFSDETEEGQQVDMALCLSLNGGGETVARNLYSKDVEFTLTHTTFIQTNNLPLIPPGGNPNGNNARRRIKVLRYPNTYLPADKFVATNASHRPLVIGLKERMKAPGVIEQLMSLLARSSVEYYREGLGEDPPEVVEATGAYFDDCDKLQQFLDKHCEIGAGFETLEGDFYLDYCAFSNEPITKEALMNRMKSKGHRRSAKPLNVYNKRELYYPRIKSIFVKNPSVLEGFQKHHGYFMDDELQELDSSARAQKGLSFYSTKLFAVINEEPGVAAQRSDFDTGVPVVSGTV</sequence>
<feature type="domain" description="SF3 helicase" evidence="5">
    <location>
        <begin position="854"/>
        <end position="1023"/>
    </location>
</feature>
<evidence type="ECO:0000313" key="7">
    <source>
        <dbReference type="Proteomes" id="UP000054558"/>
    </source>
</evidence>
<evidence type="ECO:0000259" key="5">
    <source>
        <dbReference type="PROSITE" id="PS51206"/>
    </source>
</evidence>
<dbReference type="InterPro" id="IPR015330">
    <property type="entry name" value="DNA_primase/pol_bifunc_N"/>
</dbReference>
<feature type="compositionally biased region" description="Basic and acidic residues" evidence="4">
    <location>
        <begin position="256"/>
        <end position="269"/>
    </location>
</feature>
<dbReference type="AlphaFoldDB" id="A0A1Y1ISN7"/>
<dbReference type="SMART" id="SM00943">
    <property type="entry name" value="Prim-Pol"/>
    <property type="match status" value="1"/>
</dbReference>